<dbReference type="InterPro" id="IPR003347">
    <property type="entry name" value="JmjC_dom"/>
</dbReference>
<comment type="caution">
    <text evidence="5">The sequence shown here is derived from an EMBL/GenBank/DDBJ whole genome shotgun (WGS) entry which is preliminary data.</text>
</comment>
<keyword evidence="2" id="KW-0479">Metal-binding</keyword>
<gene>
    <name evidence="5" type="ORF">GCM10023205_12060</name>
</gene>
<organism evidence="5 6">
    <name type="scientific">Yinghuangia aomiensis</name>
    <dbReference type="NCBI Taxonomy" id="676205"/>
    <lineage>
        <taxon>Bacteria</taxon>
        <taxon>Bacillati</taxon>
        <taxon>Actinomycetota</taxon>
        <taxon>Actinomycetes</taxon>
        <taxon>Kitasatosporales</taxon>
        <taxon>Streptomycetaceae</taxon>
        <taxon>Yinghuangia</taxon>
    </lineage>
</organism>
<dbReference type="Proteomes" id="UP001500466">
    <property type="component" value="Unassembled WGS sequence"/>
</dbReference>
<evidence type="ECO:0000259" key="4">
    <source>
        <dbReference type="PROSITE" id="PS51184"/>
    </source>
</evidence>
<dbReference type="PANTHER" id="PTHR13096:SF8">
    <property type="entry name" value="RIBOSOMAL OXYGENASE 1"/>
    <property type="match status" value="1"/>
</dbReference>
<evidence type="ECO:0000256" key="2">
    <source>
        <dbReference type="ARBA" id="ARBA00022723"/>
    </source>
</evidence>
<keyword evidence="3" id="KW-0408">Iron</keyword>
<feature type="domain" description="JmjC" evidence="4">
    <location>
        <begin position="88"/>
        <end position="246"/>
    </location>
</feature>
<name>A0ABP9GTN0_9ACTN</name>
<evidence type="ECO:0000256" key="3">
    <source>
        <dbReference type="ARBA" id="ARBA00023004"/>
    </source>
</evidence>
<dbReference type="SUPFAM" id="SSF51197">
    <property type="entry name" value="Clavaminate synthase-like"/>
    <property type="match status" value="1"/>
</dbReference>
<dbReference type="Pfam" id="PF08007">
    <property type="entry name" value="JmjC_2"/>
    <property type="match status" value="1"/>
</dbReference>
<proteinExistence type="predicted"/>
<evidence type="ECO:0000256" key="1">
    <source>
        <dbReference type="ARBA" id="ARBA00001954"/>
    </source>
</evidence>
<sequence>MRHRLIEAIEDAFGWTGPDPLGREFVRGTITDESLLPRILTPTRLLELVMRRSLGNPQVRMFRAGTELHPREYLSPAGTRRGQNISMVNMRYLGALLTQGATLVLDGTDVFDPTLEVMCRAVQWWTDERAQVNLYLTTAEAQGFGLHWDDHEVIVVQLAGEKCWEVRGQSRRDPMFRDVGRNDQPSEDVLWEGVLSEGDVMHIPRGCWHRATRDGCGNNGLSFHMTIGITRRTGASWMESLAEWCRDDEVFRRNLIRGASAEQAQQTQELIKSAAELAAERTPAGYLDRYMVDTVAARQVPYLPMLGPLDAVVCTTPGRPHVQVRNGQVEAAAAGKRISLAAAAEESVRLLLSGHPVQLSDVDGLTQGLAKLLVEEGMCSTLTPELSSGYTGLVTNATPSKQP</sequence>
<protein>
    <recommendedName>
        <fullName evidence="4">JmjC domain-containing protein</fullName>
    </recommendedName>
</protein>
<dbReference type="Gene3D" id="2.60.120.650">
    <property type="entry name" value="Cupin"/>
    <property type="match status" value="1"/>
</dbReference>
<keyword evidence="6" id="KW-1185">Reference proteome</keyword>
<reference evidence="6" key="1">
    <citation type="journal article" date="2019" name="Int. J. Syst. Evol. Microbiol.">
        <title>The Global Catalogue of Microorganisms (GCM) 10K type strain sequencing project: providing services to taxonomists for standard genome sequencing and annotation.</title>
        <authorList>
            <consortium name="The Broad Institute Genomics Platform"/>
            <consortium name="The Broad Institute Genome Sequencing Center for Infectious Disease"/>
            <person name="Wu L."/>
            <person name="Ma J."/>
        </authorList>
    </citation>
    <scope>NUCLEOTIDE SEQUENCE [LARGE SCALE GENOMIC DNA]</scope>
    <source>
        <strain evidence="6">JCM 17986</strain>
    </source>
</reference>
<dbReference type="EMBL" id="BAABHS010000003">
    <property type="protein sequence ID" value="GAA4952464.1"/>
    <property type="molecule type" value="Genomic_DNA"/>
</dbReference>
<dbReference type="PROSITE" id="PS51184">
    <property type="entry name" value="JMJC"/>
    <property type="match status" value="1"/>
</dbReference>
<comment type="cofactor">
    <cofactor evidence="1">
        <name>Fe(2+)</name>
        <dbReference type="ChEBI" id="CHEBI:29033"/>
    </cofactor>
</comment>
<evidence type="ECO:0000313" key="6">
    <source>
        <dbReference type="Proteomes" id="UP001500466"/>
    </source>
</evidence>
<accession>A0ABP9GTN0</accession>
<dbReference type="InterPro" id="IPR039994">
    <property type="entry name" value="NO66-like"/>
</dbReference>
<dbReference type="RefSeq" id="WP_345674213.1">
    <property type="nucleotide sequence ID" value="NZ_BAABHS010000003.1"/>
</dbReference>
<evidence type="ECO:0000313" key="5">
    <source>
        <dbReference type="EMBL" id="GAA4952464.1"/>
    </source>
</evidence>
<dbReference type="PANTHER" id="PTHR13096">
    <property type="entry name" value="MINA53 MYC INDUCED NUCLEAR ANTIGEN"/>
    <property type="match status" value="1"/>
</dbReference>